<evidence type="ECO:0000256" key="2">
    <source>
        <dbReference type="ARBA" id="ARBA00006706"/>
    </source>
</evidence>
<protein>
    <recommendedName>
        <fullName evidence="4">Farnesyl diphosphate synthase</fullName>
        <ecNumber evidence="3">2.5.1.10</ecNumber>
    </recommendedName>
    <alternativeName>
        <fullName evidence="10">(2E,6E)-farnesyl diphosphate synthase</fullName>
    </alternativeName>
    <alternativeName>
        <fullName evidence="9">Geranyltranstransferase</fullName>
    </alternativeName>
</protein>
<dbReference type="GO" id="GO:0046872">
    <property type="term" value="F:metal ion binding"/>
    <property type="evidence" value="ECO:0007669"/>
    <property type="project" value="UniProtKB-KW"/>
</dbReference>
<dbReference type="RefSeq" id="WP_013780417.1">
    <property type="nucleotide sequence ID" value="NC_015520.1"/>
</dbReference>
<dbReference type="HOGENOM" id="CLU_014015_0_0_9"/>
<keyword evidence="8" id="KW-0414">Isoprene biosynthesis</keyword>
<evidence type="ECO:0000256" key="1">
    <source>
        <dbReference type="ARBA" id="ARBA00001946"/>
    </source>
</evidence>
<dbReference type="OrthoDB" id="9805316at2"/>
<dbReference type="SUPFAM" id="SSF48576">
    <property type="entry name" value="Terpenoid synthases"/>
    <property type="match status" value="1"/>
</dbReference>
<dbReference type="AlphaFoldDB" id="F4A184"/>
<dbReference type="GO" id="GO:0016114">
    <property type="term" value="P:terpenoid biosynthetic process"/>
    <property type="evidence" value="ECO:0007669"/>
    <property type="project" value="UniProtKB-ARBA"/>
</dbReference>
<evidence type="ECO:0000256" key="11">
    <source>
        <dbReference type="ARBA" id="ARBA00049399"/>
    </source>
</evidence>
<dbReference type="CDD" id="cd00685">
    <property type="entry name" value="Trans_IPPS_HT"/>
    <property type="match status" value="1"/>
</dbReference>
<dbReference type="Pfam" id="PF00348">
    <property type="entry name" value="polyprenyl_synt"/>
    <property type="match status" value="1"/>
</dbReference>
<dbReference type="EMBL" id="CP002360">
    <property type="protein sequence ID" value="AEE95987.1"/>
    <property type="molecule type" value="Genomic_DNA"/>
</dbReference>
<dbReference type="PANTHER" id="PTHR43281">
    <property type="entry name" value="FARNESYL DIPHOSPHATE SYNTHASE"/>
    <property type="match status" value="1"/>
</dbReference>
<dbReference type="EC" id="2.5.1.10" evidence="3"/>
<dbReference type="GO" id="GO:0005737">
    <property type="term" value="C:cytoplasm"/>
    <property type="evidence" value="ECO:0007669"/>
    <property type="project" value="UniProtKB-ARBA"/>
</dbReference>
<dbReference type="InterPro" id="IPR008949">
    <property type="entry name" value="Isoprenoid_synthase_dom_sf"/>
</dbReference>
<dbReference type="eggNOG" id="COG0142">
    <property type="taxonomic scope" value="Bacteria"/>
</dbReference>
<dbReference type="KEGG" id="mas:Mahau_0788"/>
<dbReference type="NCBIfam" id="NF045485">
    <property type="entry name" value="FPPsyn"/>
    <property type="match status" value="1"/>
</dbReference>
<comment type="catalytic activity">
    <reaction evidence="11">
        <text>isopentenyl diphosphate + (2E)-geranyl diphosphate = (2E,6E)-farnesyl diphosphate + diphosphate</text>
        <dbReference type="Rhea" id="RHEA:19361"/>
        <dbReference type="ChEBI" id="CHEBI:33019"/>
        <dbReference type="ChEBI" id="CHEBI:58057"/>
        <dbReference type="ChEBI" id="CHEBI:128769"/>
        <dbReference type="ChEBI" id="CHEBI:175763"/>
        <dbReference type="EC" id="2.5.1.10"/>
    </reaction>
</comment>
<comment type="similarity">
    <text evidence="2 12">Belongs to the FPP/GGPP synthase family.</text>
</comment>
<gene>
    <name evidence="13" type="ordered locus">Mahau_0788</name>
</gene>
<dbReference type="SFLD" id="SFLDS00005">
    <property type="entry name" value="Isoprenoid_Synthase_Type_I"/>
    <property type="match status" value="1"/>
</dbReference>
<evidence type="ECO:0000313" key="14">
    <source>
        <dbReference type="Proteomes" id="UP000008457"/>
    </source>
</evidence>
<dbReference type="PROSITE" id="PS00723">
    <property type="entry name" value="POLYPRENYL_SYNTHASE_1"/>
    <property type="match status" value="1"/>
</dbReference>
<name>F4A184_MAHA5</name>
<evidence type="ECO:0000256" key="7">
    <source>
        <dbReference type="ARBA" id="ARBA00022842"/>
    </source>
</evidence>
<dbReference type="InterPro" id="IPR053378">
    <property type="entry name" value="Prenyl_diphosphate_synthase"/>
</dbReference>
<keyword evidence="5 12" id="KW-0808">Transferase</keyword>
<keyword evidence="7" id="KW-0460">Magnesium</keyword>
<reference evidence="13 14" key="2">
    <citation type="journal article" date="2011" name="Stand. Genomic Sci.">
        <title>Complete genome sequence of Mahella australiensis type strain (50-1 BON).</title>
        <authorList>
            <person name="Sikorski J."/>
            <person name="Teshima H."/>
            <person name="Nolan M."/>
            <person name="Lucas S."/>
            <person name="Hammon N."/>
            <person name="Deshpande S."/>
            <person name="Cheng J.F."/>
            <person name="Pitluck S."/>
            <person name="Liolios K."/>
            <person name="Pagani I."/>
            <person name="Ivanova N."/>
            <person name="Huntemann M."/>
            <person name="Mavromatis K."/>
            <person name="Ovchinikova G."/>
            <person name="Pati A."/>
            <person name="Tapia R."/>
            <person name="Han C."/>
            <person name="Goodwin L."/>
            <person name="Chen A."/>
            <person name="Palaniappan K."/>
            <person name="Land M."/>
            <person name="Hauser L."/>
            <person name="Ngatchou-Djao O.D."/>
            <person name="Rohde M."/>
            <person name="Pukall R."/>
            <person name="Spring S."/>
            <person name="Abt B."/>
            <person name="Goker M."/>
            <person name="Detter J.C."/>
            <person name="Woyke T."/>
            <person name="Bristow J."/>
            <person name="Markowitz V."/>
            <person name="Hugenholtz P."/>
            <person name="Eisen J.A."/>
            <person name="Kyrpides N.C."/>
            <person name="Klenk H.P."/>
            <person name="Lapidus A."/>
        </authorList>
    </citation>
    <scope>NUCLEOTIDE SEQUENCE [LARGE SCALE GENOMIC DNA]</scope>
    <source>
        <strain evidence="14">DSM 15567 / CIP 107919 / 50-1 BON</strain>
    </source>
</reference>
<proteinExistence type="inferred from homology"/>
<reference evidence="14" key="1">
    <citation type="submission" date="2010-11" db="EMBL/GenBank/DDBJ databases">
        <title>The complete genome of Mahella australiensis DSM 15567.</title>
        <authorList>
            <consortium name="US DOE Joint Genome Institute (JGI-PGF)"/>
            <person name="Lucas S."/>
            <person name="Copeland A."/>
            <person name="Lapidus A."/>
            <person name="Bruce D."/>
            <person name="Goodwin L."/>
            <person name="Pitluck S."/>
            <person name="Kyrpides N."/>
            <person name="Mavromatis K."/>
            <person name="Pagani I."/>
            <person name="Ivanova N."/>
            <person name="Teshima H."/>
            <person name="Brettin T."/>
            <person name="Detter J.C."/>
            <person name="Han C."/>
            <person name="Tapia R."/>
            <person name="Land M."/>
            <person name="Hauser L."/>
            <person name="Markowitz V."/>
            <person name="Cheng J.-F."/>
            <person name="Hugenholtz P."/>
            <person name="Woyke T."/>
            <person name="Wu D."/>
            <person name="Spring S."/>
            <person name="Pukall R."/>
            <person name="Steenblock K."/>
            <person name="Schneider S."/>
            <person name="Klenk H.-P."/>
            <person name="Eisen J.A."/>
        </authorList>
    </citation>
    <scope>NUCLEOTIDE SEQUENCE [LARGE SCALE GENOMIC DNA]</scope>
    <source>
        <strain evidence="14">DSM 15567 / CIP 107919 / 50-1 BON</strain>
    </source>
</reference>
<evidence type="ECO:0000256" key="9">
    <source>
        <dbReference type="ARBA" id="ARBA00032380"/>
    </source>
</evidence>
<evidence type="ECO:0000256" key="8">
    <source>
        <dbReference type="ARBA" id="ARBA00023229"/>
    </source>
</evidence>
<evidence type="ECO:0000256" key="6">
    <source>
        <dbReference type="ARBA" id="ARBA00022723"/>
    </source>
</evidence>
<dbReference type="FunFam" id="1.10.600.10:FF:000001">
    <property type="entry name" value="Geranylgeranyl diphosphate synthase"/>
    <property type="match status" value="1"/>
</dbReference>
<accession>F4A184</accession>
<evidence type="ECO:0000256" key="12">
    <source>
        <dbReference type="RuleBase" id="RU004466"/>
    </source>
</evidence>
<keyword evidence="14" id="KW-1185">Reference proteome</keyword>
<comment type="cofactor">
    <cofactor evidence="1">
        <name>Mg(2+)</name>
        <dbReference type="ChEBI" id="CHEBI:18420"/>
    </cofactor>
</comment>
<evidence type="ECO:0000256" key="5">
    <source>
        <dbReference type="ARBA" id="ARBA00022679"/>
    </source>
</evidence>
<dbReference type="SFLD" id="SFLDG01017">
    <property type="entry name" value="Polyprenyl_Transferase_Like"/>
    <property type="match status" value="1"/>
</dbReference>
<dbReference type="GO" id="GO:0004337">
    <property type="term" value="F:(2E,6E)-farnesyl diphosphate synthase activity"/>
    <property type="evidence" value="ECO:0007669"/>
    <property type="project" value="UniProtKB-EC"/>
</dbReference>
<evidence type="ECO:0000313" key="13">
    <source>
        <dbReference type="EMBL" id="AEE95987.1"/>
    </source>
</evidence>
<dbReference type="STRING" id="697281.Mahau_0788"/>
<dbReference type="InterPro" id="IPR000092">
    <property type="entry name" value="Polyprenyl_synt"/>
</dbReference>
<evidence type="ECO:0000256" key="3">
    <source>
        <dbReference type="ARBA" id="ARBA00012439"/>
    </source>
</evidence>
<evidence type="ECO:0000256" key="10">
    <source>
        <dbReference type="ARBA" id="ARBA00032873"/>
    </source>
</evidence>
<dbReference type="PROSITE" id="PS00444">
    <property type="entry name" value="POLYPRENYL_SYNTHASE_2"/>
    <property type="match status" value="1"/>
</dbReference>
<organism evidence="13 14">
    <name type="scientific">Mahella australiensis (strain DSM 15567 / CIP 107919 / 50-1 BON)</name>
    <dbReference type="NCBI Taxonomy" id="697281"/>
    <lineage>
        <taxon>Bacteria</taxon>
        <taxon>Bacillati</taxon>
        <taxon>Bacillota</taxon>
        <taxon>Clostridia</taxon>
        <taxon>Thermoanaerobacterales</taxon>
        <taxon>Thermoanaerobacterales Family IV. Incertae Sedis</taxon>
        <taxon>Mahella</taxon>
    </lineage>
</organism>
<sequence>MDFNQQLKHKIEIIDKNLDNMLPPADTYPPVIHEAMRYSVFSGGKRLRPVLLISAYELFDEHVDDCMPLACAIEFIHTYSLIHDDLPAMDDDDTRRGKATCHKVFGEGIAVLTGDALLNHAFEVMLDDIARNPHHIAAAIAIAKAAGIGGMIGGQVMDLLYENKPVDDGVLQYIHQHKTAALICAAVKAGALAAGADEVYVRAIEQYGLALGMAFQISDDILDVDEGGKEEVKATYPALYGIEASIKAAQEFTQHAIDAIAVFGQKGTFLKEMASYMMRRSN</sequence>
<dbReference type="PANTHER" id="PTHR43281:SF1">
    <property type="entry name" value="FARNESYL DIPHOSPHATE SYNTHASE"/>
    <property type="match status" value="1"/>
</dbReference>
<dbReference type="Gene3D" id="1.10.600.10">
    <property type="entry name" value="Farnesyl Diphosphate Synthase"/>
    <property type="match status" value="1"/>
</dbReference>
<evidence type="ECO:0000256" key="4">
    <source>
        <dbReference type="ARBA" id="ARBA00015100"/>
    </source>
</evidence>
<keyword evidence="6" id="KW-0479">Metal-binding</keyword>
<dbReference type="Proteomes" id="UP000008457">
    <property type="component" value="Chromosome"/>
</dbReference>
<dbReference type="InterPro" id="IPR033749">
    <property type="entry name" value="Polyprenyl_synt_CS"/>
</dbReference>